<reference evidence="3" key="1">
    <citation type="journal article" date="2014" name="Genome Announc.">
        <title>Draft genome sequence of Colletotrichum sublineola, a destructive pathogen of cultivated sorghum.</title>
        <authorList>
            <person name="Baroncelli R."/>
            <person name="Sanz-Martin J.M."/>
            <person name="Rech G.E."/>
            <person name="Sukno S.A."/>
            <person name="Thon M.R."/>
        </authorList>
    </citation>
    <scope>NUCLEOTIDE SEQUENCE [LARGE SCALE GENOMIC DNA]</scope>
    <source>
        <strain evidence="3">TX430BB</strain>
    </source>
</reference>
<feature type="region of interest" description="Disordered" evidence="1">
    <location>
        <begin position="97"/>
        <end position="120"/>
    </location>
</feature>
<accession>A0A066Y218</accession>
<evidence type="ECO:0000313" key="3">
    <source>
        <dbReference type="Proteomes" id="UP000027238"/>
    </source>
</evidence>
<keyword evidence="3" id="KW-1185">Reference proteome</keyword>
<dbReference type="AlphaFoldDB" id="A0A066Y218"/>
<comment type="caution">
    <text evidence="2">The sequence shown here is derived from an EMBL/GenBank/DDBJ whole genome shotgun (WGS) entry which is preliminary data.</text>
</comment>
<organism evidence="2 3">
    <name type="scientific">Colletotrichum sublineola</name>
    <name type="common">Sorghum anthracnose fungus</name>
    <dbReference type="NCBI Taxonomy" id="1173701"/>
    <lineage>
        <taxon>Eukaryota</taxon>
        <taxon>Fungi</taxon>
        <taxon>Dikarya</taxon>
        <taxon>Ascomycota</taxon>
        <taxon>Pezizomycotina</taxon>
        <taxon>Sordariomycetes</taxon>
        <taxon>Hypocreomycetidae</taxon>
        <taxon>Glomerellales</taxon>
        <taxon>Glomerellaceae</taxon>
        <taxon>Colletotrichum</taxon>
        <taxon>Colletotrichum graminicola species complex</taxon>
    </lineage>
</organism>
<proteinExistence type="predicted"/>
<sequence>MQVPESLSWRSSIVSNHPKYHKRRRCTPGVLLLRPLDSVLFRDVAPSSQARADEGCQVLDDGLTPHIGHPVPSGGDFASKEQNEAILLRPRIGMSQLMHISPTSEKNLPTRPESRHHSVE</sequence>
<dbReference type="HOGENOM" id="CLU_2049566_0_0_1"/>
<evidence type="ECO:0000256" key="1">
    <source>
        <dbReference type="SAM" id="MobiDB-lite"/>
    </source>
</evidence>
<name>A0A066Y218_COLSU</name>
<evidence type="ECO:0000313" key="2">
    <source>
        <dbReference type="EMBL" id="KDN72101.1"/>
    </source>
</evidence>
<protein>
    <submittedName>
        <fullName evidence="2">Uncharacterized protein</fullName>
    </submittedName>
</protein>
<dbReference type="EMBL" id="JMSE01000049">
    <property type="protein sequence ID" value="KDN72101.1"/>
    <property type="molecule type" value="Genomic_DNA"/>
</dbReference>
<gene>
    <name evidence="2" type="ORF">CSUB01_11116</name>
</gene>
<dbReference type="Proteomes" id="UP000027238">
    <property type="component" value="Unassembled WGS sequence"/>
</dbReference>